<feature type="compositionally biased region" description="Basic residues" evidence="1">
    <location>
        <begin position="76"/>
        <end position="88"/>
    </location>
</feature>
<feature type="compositionally biased region" description="Polar residues" evidence="1">
    <location>
        <begin position="347"/>
        <end position="357"/>
    </location>
</feature>
<feature type="compositionally biased region" description="Low complexity" evidence="1">
    <location>
        <begin position="226"/>
        <end position="236"/>
    </location>
</feature>
<feature type="compositionally biased region" description="Low complexity" evidence="1">
    <location>
        <begin position="276"/>
        <end position="287"/>
    </location>
</feature>
<dbReference type="EMBL" id="LSBI01000004">
    <property type="protein sequence ID" value="OAQ90701.1"/>
    <property type="molecule type" value="Genomic_DNA"/>
</dbReference>
<feature type="compositionally biased region" description="Gly residues" evidence="1">
    <location>
        <begin position="18"/>
        <end position="27"/>
    </location>
</feature>
<dbReference type="GeneID" id="28886989"/>
<dbReference type="Proteomes" id="UP000078340">
    <property type="component" value="Unassembled WGS sequence"/>
</dbReference>
<dbReference type="InterPro" id="IPR028322">
    <property type="entry name" value="PNRC-like_rgn"/>
</dbReference>
<dbReference type="Proteomes" id="UP000078240">
    <property type="component" value="Unassembled WGS sequence"/>
</dbReference>
<evidence type="ECO:0000313" key="4">
    <source>
        <dbReference type="Proteomes" id="UP000078240"/>
    </source>
</evidence>
<dbReference type="KEGG" id="plj:28886989"/>
<dbReference type="GO" id="GO:0016071">
    <property type="term" value="P:mRNA metabolic process"/>
    <property type="evidence" value="ECO:0007669"/>
    <property type="project" value="UniProtKB-ARBA"/>
</dbReference>
<evidence type="ECO:0000256" key="1">
    <source>
        <dbReference type="SAM" id="MobiDB-lite"/>
    </source>
</evidence>
<proteinExistence type="predicted"/>
<evidence type="ECO:0000313" key="2">
    <source>
        <dbReference type="EMBL" id="OAQ83919.1"/>
    </source>
</evidence>
<accession>A0A179H3H2</accession>
<name>A0A179H3H2_PURLI</name>
<sequence length="403" mass="43029">MADNTNPKTTPARRRNGRAGGRAGGGAQKAYASENDAATFDVSRQHQQHAHAPSTPSKAPSGSPVPVESSAAHPGSRQRNRNKQKGKNPHTSPESAQRRRRTSPQSSMSTKTSSSAAFAGATFHASPAPSALPIPSFLSKVSNRSPVHTDAAEVAQQPSPPATDNDAPTPFRPSSVPQSHESPLDFMFRAHREEKQRLHQGAPLDPASDYPHNTSPPRPRVRDPNASIASSAPPASRLGFAKHSFGGIHSSELDGTPGRPMGPAFSTPYQERIKAARSSSSRPQSQPGRQDTAGPQQPSDDPTEALKKFLFGGNKPQESTHTAAPSSATGTQASPRDWEPAPALSAPSGNPDTSRTGDFQALENDLRRILKLDMAPDASSPDSAQWQGYMKMDLQSNYWSRLF</sequence>
<evidence type="ECO:0000313" key="3">
    <source>
        <dbReference type="EMBL" id="OAQ90701.1"/>
    </source>
</evidence>
<organism evidence="2 4">
    <name type="scientific">Purpureocillium lilacinum</name>
    <name type="common">Paecilomyces lilacinus</name>
    <dbReference type="NCBI Taxonomy" id="33203"/>
    <lineage>
        <taxon>Eukaryota</taxon>
        <taxon>Fungi</taxon>
        <taxon>Dikarya</taxon>
        <taxon>Ascomycota</taxon>
        <taxon>Pezizomycotina</taxon>
        <taxon>Sordariomycetes</taxon>
        <taxon>Hypocreomycetidae</taxon>
        <taxon>Hypocreales</taxon>
        <taxon>Ophiocordycipitaceae</taxon>
        <taxon>Purpureocillium</taxon>
    </lineage>
</organism>
<dbReference type="Pfam" id="PF15365">
    <property type="entry name" value="PNRC"/>
    <property type="match status" value="1"/>
</dbReference>
<dbReference type="STRING" id="33203.A0A179H3H2"/>
<feature type="compositionally biased region" description="Basic and acidic residues" evidence="1">
    <location>
        <begin position="188"/>
        <end position="197"/>
    </location>
</feature>
<comment type="caution">
    <text evidence="2">The sequence shown here is derived from an EMBL/GenBank/DDBJ whole genome shotgun (WGS) entry which is preliminary data.</text>
</comment>
<dbReference type="AlphaFoldDB" id="A0A179H3H2"/>
<feature type="region of interest" description="Disordered" evidence="1">
    <location>
        <begin position="1"/>
        <end position="362"/>
    </location>
</feature>
<reference evidence="2 4" key="1">
    <citation type="submission" date="2016-01" db="EMBL/GenBank/DDBJ databases">
        <title>Biosynthesis of antibiotic leucinostatins and their inhibition on Phytophthora in bio-control Purpureocillium lilacinum.</title>
        <authorList>
            <person name="Wang G."/>
            <person name="Liu Z."/>
            <person name="Lin R."/>
            <person name="Li E."/>
            <person name="Mao Z."/>
            <person name="Ling J."/>
            <person name="Yin W."/>
            <person name="Xie B."/>
        </authorList>
    </citation>
    <scope>NUCLEOTIDE SEQUENCE [LARGE SCALE GENOMIC DNA]</scope>
    <source>
        <strain evidence="2">PLBJ-1</strain>
        <strain evidence="3">PLFJ-1</strain>
    </source>
</reference>
<feature type="compositionally biased region" description="Low complexity" evidence="1">
    <location>
        <begin position="103"/>
        <end position="139"/>
    </location>
</feature>
<dbReference type="OMA" id="YATPMRT"/>
<feature type="compositionally biased region" description="Polar residues" evidence="1">
    <location>
        <begin position="316"/>
        <end position="334"/>
    </location>
</feature>
<dbReference type="EMBL" id="LSBH01000002">
    <property type="protein sequence ID" value="OAQ83919.1"/>
    <property type="molecule type" value="Genomic_DNA"/>
</dbReference>
<protein>
    <submittedName>
        <fullName evidence="2">Proteophosphoglycan 5</fullName>
    </submittedName>
</protein>
<gene>
    <name evidence="2" type="ORF">VFPBJ_02686</name>
    <name evidence="3" type="ORF">VFPFJ_04860</name>
</gene>